<reference evidence="3" key="1">
    <citation type="submission" date="2017-01" db="EMBL/GenBank/DDBJ databases">
        <authorList>
            <person name="Varghese N."/>
            <person name="Submissions S."/>
        </authorList>
    </citation>
    <scope>NUCLEOTIDE SEQUENCE [LARGE SCALE GENOMIC DNA]</scope>
    <source>
        <strain evidence="3">DSM 45196</strain>
    </source>
</reference>
<feature type="transmembrane region" description="Helical" evidence="1">
    <location>
        <begin position="7"/>
        <end position="28"/>
    </location>
</feature>
<sequence>MIYVIKPVQYFLFFLLVVYFPYTAEFFLQKDFGVAFILSAVHIYFVYLLLKWMSKYDISPPGTYFINGMLSILSIVLIILLLITVTGKTTFSKTSGTIFMLFCSIIPPLFLFNFDVIGKLREKKLKEENLKRKKLRGKKKS</sequence>
<dbReference type="EMBL" id="FTOD01000005">
    <property type="protein sequence ID" value="SIS80698.1"/>
    <property type="molecule type" value="Genomic_DNA"/>
</dbReference>
<gene>
    <name evidence="2" type="ORF">SAMN05421790_105180</name>
</gene>
<dbReference type="Proteomes" id="UP000186795">
    <property type="component" value="Unassembled WGS sequence"/>
</dbReference>
<proteinExistence type="predicted"/>
<keyword evidence="3" id="KW-1185">Reference proteome</keyword>
<dbReference type="AlphaFoldDB" id="A0A1N7M3N4"/>
<name>A0A1N7M3N4_9BACL</name>
<keyword evidence="1" id="KW-0812">Transmembrane</keyword>
<feature type="transmembrane region" description="Helical" evidence="1">
    <location>
        <begin position="97"/>
        <end position="117"/>
    </location>
</feature>
<evidence type="ECO:0000313" key="2">
    <source>
        <dbReference type="EMBL" id="SIS80698.1"/>
    </source>
</evidence>
<keyword evidence="1" id="KW-0472">Membrane</keyword>
<feature type="transmembrane region" description="Helical" evidence="1">
    <location>
        <begin position="34"/>
        <end position="52"/>
    </location>
</feature>
<evidence type="ECO:0000313" key="3">
    <source>
        <dbReference type="Proteomes" id="UP000186795"/>
    </source>
</evidence>
<evidence type="ECO:0000256" key="1">
    <source>
        <dbReference type="SAM" id="Phobius"/>
    </source>
</evidence>
<accession>A0A1N7M3N4</accession>
<feature type="transmembrane region" description="Helical" evidence="1">
    <location>
        <begin position="64"/>
        <end position="85"/>
    </location>
</feature>
<keyword evidence="1" id="KW-1133">Transmembrane helix</keyword>
<protein>
    <submittedName>
        <fullName evidence="2">Uncharacterized protein</fullName>
    </submittedName>
</protein>
<organism evidence="2 3">
    <name type="scientific">Kroppenstedtia eburnea</name>
    <dbReference type="NCBI Taxonomy" id="714067"/>
    <lineage>
        <taxon>Bacteria</taxon>
        <taxon>Bacillati</taxon>
        <taxon>Bacillota</taxon>
        <taxon>Bacilli</taxon>
        <taxon>Bacillales</taxon>
        <taxon>Thermoactinomycetaceae</taxon>
        <taxon>Kroppenstedtia</taxon>
    </lineage>
</organism>